<feature type="transmembrane region" description="Helical" evidence="11">
    <location>
        <begin position="9"/>
        <end position="30"/>
    </location>
</feature>
<evidence type="ECO:0000256" key="8">
    <source>
        <dbReference type="ARBA" id="ARBA00022989"/>
    </source>
</evidence>
<proteinExistence type="predicted"/>
<dbReference type="PANTHER" id="PTHR13145">
    <property type="entry name" value="SSM4 PROTEIN"/>
    <property type="match status" value="1"/>
</dbReference>
<dbReference type="GO" id="GO:0061630">
    <property type="term" value="F:ubiquitin protein ligase activity"/>
    <property type="evidence" value="ECO:0007669"/>
    <property type="project" value="UniProtKB-EC"/>
</dbReference>
<keyword evidence="9 11" id="KW-0472">Membrane</keyword>
<organism evidence="12 13">
    <name type="scientific">Arabis nemorensis</name>
    <dbReference type="NCBI Taxonomy" id="586526"/>
    <lineage>
        <taxon>Eukaryota</taxon>
        <taxon>Viridiplantae</taxon>
        <taxon>Streptophyta</taxon>
        <taxon>Embryophyta</taxon>
        <taxon>Tracheophyta</taxon>
        <taxon>Spermatophyta</taxon>
        <taxon>Magnoliopsida</taxon>
        <taxon>eudicotyledons</taxon>
        <taxon>Gunneridae</taxon>
        <taxon>Pentapetalae</taxon>
        <taxon>rosids</taxon>
        <taxon>malvids</taxon>
        <taxon>Brassicales</taxon>
        <taxon>Brassicaceae</taxon>
        <taxon>Arabideae</taxon>
        <taxon>Arabis</taxon>
    </lineage>
</organism>
<evidence type="ECO:0000256" key="2">
    <source>
        <dbReference type="ARBA" id="ARBA00004141"/>
    </source>
</evidence>
<gene>
    <name evidence="12" type="ORF">ANE_LOCUS20875</name>
</gene>
<comment type="subcellular location">
    <subcellularLocation>
        <location evidence="2">Membrane</location>
        <topology evidence="2">Multi-pass membrane protein</topology>
    </subcellularLocation>
</comment>
<evidence type="ECO:0000256" key="10">
    <source>
        <dbReference type="SAM" id="MobiDB-lite"/>
    </source>
</evidence>
<feature type="compositionally biased region" description="Basic and acidic residues" evidence="10">
    <location>
        <begin position="93"/>
        <end position="104"/>
    </location>
</feature>
<keyword evidence="5" id="KW-0808">Transferase</keyword>
<dbReference type="GO" id="GO:0036503">
    <property type="term" value="P:ERAD pathway"/>
    <property type="evidence" value="ECO:0007669"/>
    <property type="project" value="TreeGrafter"/>
</dbReference>
<evidence type="ECO:0000256" key="9">
    <source>
        <dbReference type="ARBA" id="ARBA00023136"/>
    </source>
</evidence>
<dbReference type="GO" id="GO:0005789">
    <property type="term" value="C:endoplasmic reticulum membrane"/>
    <property type="evidence" value="ECO:0007669"/>
    <property type="project" value="TreeGrafter"/>
</dbReference>
<feature type="transmembrane region" description="Helical" evidence="11">
    <location>
        <begin position="64"/>
        <end position="84"/>
    </location>
</feature>
<comment type="caution">
    <text evidence="12">The sequence shown here is derived from an EMBL/GenBank/DDBJ whole genome shotgun (WGS) entry which is preliminary data.</text>
</comment>
<comment type="catalytic activity">
    <reaction evidence="1">
        <text>S-ubiquitinyl-[E2 ubiquitin-conjugating enzyme]-L-cysteine + [acceptor protein]-L-lysine = [E2 ubiquitin-conjugating enzyme]-L-cysteine + N(6)-ubiquitinyl-[acceptor protein]-L-lysine.</text>
        <dbReference type="EC" id="2.3.2.27"/>
    </reaction>
</comment>
<dbReference type="AlphaFoldDB" id="A0A565C9Y2"/>
<evidence type="ECO:0000256" key="1">
    <source>
        <dbReference type="ARBA" id="ARBA00000900"/>
    </source>
</evidence>
<evidence type="ECO:0000256" key="5">
    <source>
        <dbReference type="ARBA" id="ARBA00022679"/>
    </source>
</evidence>
<keyword evidence="8 11" id="KW-1133">Transmembrane helix</keyword>
<evidence type="ECO:0000256" key="7">
    <source>
        <dbReference type="ARBA" id="ARBA00022786"/>
    </source>
</evidence>
<keyword evidence="13" id="KW-1185">Reference proteome</keyword>
<evidence type="ECO:0000256" key="4">
    <source>
        <dbReference type="ARBA" id="ARBA00012483"/>
    </source>
</evidence>
<keyword evidence="7" id="KW-0833">Ubl conjugation pathway</keyword>
<comment type="pathway">
    <text evidence="3">Protein modification; protein ubiquitination.</text>
</comment>
<keyword evidence="6 11" id="KW-0812">Transmembrane</keyword>
<sequence length="126" mass="14191">MKTCRVLQFFLRLSFVLAVWFLAVPFVPFWQCRLAFVRSFGEAQSLFLSHISTTVILTDCLHGLLLSSSICFILLGAISLWDYFRRLRELGGQEEREDEGERNGAHAARRPAGQANRNLAGEGNGT</sequence>
<evidence type="ECO:0000313" key="13">
    <source>
        <dbReference type="Proteomes" id="UP000489600"/>
    </source>
</evidence>
<dbReference type="PANTHER" id="PTHR13145:SF0">
    <property type="entry name" value="E3 UBIQUITIN-PROTEIN LIGASE MARCHF6"/>
    <property type="match status" value="1"/>
</dbReference>
<dbReference type="EMBL" id="CABITT030000007">
    <property type="protein sequence ID" value="VVB10431.1"/>
    <property type="molecule type" value="Genomic_DNA"/>
</dbReference>
<evidence type="ECO:0000256" key="11">
    <source>
        <dbReference type="SAM" id="Phobius"/>
    </source>
</evidence>
<accession>A0A565C9Y2</accession>
<evidence type="ECO:0000256" key="6">
    <source>
        <dbReference type="ARBA" id="ARBA00022692"/>
    </source>
</evidence>
<dbReference type="Proteomes" id="UP000489600">
    <property type="component" value="Unassembled WGS sequence"/>
</dbReference>
<dbReference type="EC" id="2.3.2.27" evidence="4"/>
<name>A0A565C9Y2_9BRAS</name>
<dbReference type="OrthoDB" id="264354at2759"/>
<evidence type="ECO:0000256" key="3">
    <source>
        <dbReference type="ARBA" id="ARBA00004906"/>
    </source>
</evidence>
<reference evidence="12" key="1">
    <citation type="submission" date="2019-07" db="EMBL/GenBank/DDBJ databases">
        <authorList>
            <person name="Dittberner H."/>
        </authorList>
    </citation>
    <scope>NUCLEOTIDE SEQUENCE [LARGE SCALE GENOMIC DNA]</scope>
</reference>
<evidence type="ECO:0000313" key="12">
    <source>
        <dbReference type="EMBL" id="VVB10431.1"/>
    </source>
</evidence>
<protein>
    <recommendedName>
        <fullName evidence="4">RING-type E3 ubiquitin transferase</fullName>
        <ecNumber evidence="4">2.3.2.27</ecNumber>
    </recommendedName>
</protein>
<feature type="region of interest" description="Disordered" evidence="10">
    <location>
        <begin position="93"/>
        <end position="126"/>
    </location>
</feature>